<sequence>MRKNIDIDELTLKKIKLISANENMSVKALMEKAVRLFVKSKEEEKYALLTDEEKEDIGLLLLMQQGDPEDTVSEEEIFKILQE</sequence>
<evidence type="ECO:0000313" key="2">
    <source>
        <dbReference type="Proteomes" id="UP001245285"/>
    </source>
</evidence>
<reference evidence="1 2" key="1">
    <citation type="submission" date="2023-09" db="EMBL/GenBank/DDBJ databases">
        <authorList>
            <person name="Rey-Velasco X."/>
        </authorList>
    </citation>
    <scope>NUCLEOTIDE SEQUENCE [LARGE SCALE GENOMIC DNA]</scope>
    <source>
        <strain evidence="1 2">F260</strain>
    </source>
</reference>
<gene>
    <name evidence="1" type="ORF">RM545_16025</name>
</gene>
<evidence type="ECO:0000313" key="1">
    <source>
        <dbReference type="EMBL" id="MDT0648202.1"/>
    </source>
</evidence>
<protein>
    <submittedName>
        <fullName evidence="1">Uncharacterized protein</fullName>
    </submittedName>
</protein>
<proteinExistence type="predicted"/>
<organism evidence="1 2">
    <name type="scientific">Autumnicola lenta</name>
    <dbReference type="NCBI Taxonomy" id="3075593"/>
    <lineage>
        <taxon>Bacteria</taxon>
        <taxon>Pseudomonadati</taxon>
        <taxon>Bacteroidota</taxon>
        <taxon>Flavobacteriia</taxon>
        <taxon>Flavobacteriales</taxon>
        <taxon>Flavobacteriaceae</taxon>
        <taxon>Autumnicola</taxon>
    </lineage>
</organism>
<dbReference type="EMBL" id="JAVRHO010000033">
    <property type="protein sequence ID" value="MDT0648202.1"/>
    <property type="molecule type" value="Genomic_DNA"/>
</dbReference>
<comment type="caution">
    <text evidence="1">The sequence shown here is derived from an EMBL/GenBank/DDBJ whole genome shotgun (WGS) entry which is preliminary data.</text>
</comment>
<accession>A0ABU3CPB7</accession>
<name>A0ABU3CPB7_9FLAO</name>
<dbReference type="Proteomes" id="UP001245285">
    <property type="component" value="Unassembled WGS sequence"/>
</dbReference>
<dbReference type="RefSeq" id="WP_311496300.1">
    <property type="nucleotide sequence ID" value="NZ_JAVRHO010000033.1"/>
</dbReference>
<keyword evidence="2" id="KW-1185">Reference proteome</keyword>